<dbReference type="InterPro" id="IPR012337">
    <property type="entry name" value="RNaseH-like_sf"/>
</dbReference>
<evidence type="ECO:0000313" key="3">
    <source>
        <dbReference type="EMBL" id="KAL2099410.1"/>
    </source>
</evidence>
<evidence type="ECO:0000313" key="4">
    <source>
        <dbReference type="Proteomes" id="UP001591681"/>
    </source>
</evidence>
<feature type="domain" description="Integrase catalytic" evidence="2">
    <location>
        <begin position="1"/>
        <end position="133"/>
    </location>
</feature>
<proteinExistence type="predicted"/>
<evidence type="ECO:0000256" key="1">
    <source>
        <dbReference type="SAM" id="MobiDB-lite"/>
    </source>
</evidence>
<dbReference type="InterPro" id="IPR036397">
    <property type="entry name" value="RNaseH_sf"/>
</dbReference>
<dbReference type="AlphaFoldDB" id="A0ABD1KJW1"/>
<accession>A0ABD1KJW1</accession>
<dbReference type="PANTHER" id="PTHR37984">
    <property type="entry name" value="PROTEIN CBG26694"/>
    <property type="match status" value="1"/>
</dbReference>
<dbReference type="Gene3D" id="3.30.420.10">
    <property type="entry name" value="Ribonuclease H-like superfamily/Ribonuclease H"/>
    <property type="match status" value="1"/>
</dbReference>
<comment type="caution">
    <text evidence="3">The sequence shown here is derived from an EMBL/GenBank/DDBJ whole genome shotgun (WGS) entry which is preliminary data.</text>
</comment>
<name>A0ABD1KJW1_9TELE</name>
<gene>
    <name evidence="3" type="ORF">ACEWY4_005890</name>
</gene>
<dbReference type="PROSITE" id="PS50994">
    <property type="entry name" value="INTEGRASE"/>
    <property type="match status" value="1"/>
</dbReference>
<dbReference type="SUPFAM" id="SSF53098">
    <property type="entry name" value="Ribonuclease H-like"/>
    <property type="match status" value="1"/>
</dbReference>
<feature type="region of interest" description="Disordered" evidence="1">
    <location>
        <begin position="171"/>
        <end position="240"/>
    </location>
</feature>
<dbReference type="EMBL" id="JBHFQA010000005">
    <property type="protein sequence ID" value="KAL2099410.1"/>
    <property type="molecule type" value="Genomic_DNA"/>
</dbReference>
<protein>
    <recommendedName>
        <fullName evidence="2">Integrase catalytic domain-containing protein</fullName>
    </recommendedName>
</protein>
<sequence>MVLTDHFTKFSWAAATRDQTAATTVRVMWQQVIQYFGCPARFHADQGPNFEAAVVKQLCDLYGCKKSHTTPYHPEGNGLTEQFNRTLLGMLGTLVNEKKSRWADYLPEMVHAYNNTVHNSTRYTPSYLMFGRHARGPVDNLLGGPLEELNTVGEWVKKHHERLYFAYKRAAQEEDTTSEPAGPSPSTMWMPPPTRWLPPWQAVAPSTTSPGEEPGAVGSVGLRWSRRSSKGIPPQRYGDG</sequence>
<keyword evidence="4" id="KW-1185">Reference proteome</keyword>
<dbReference type="Pfam" id="PF00665">
    <property type="entry name" value="rve"/>
    <property type="match status" value="1"/>
</dbReference>
<dbReference type="PANTHER" id="PTHR37984:SF15">
    <property type="entry name" value="INTEGRASE CATALYTIC DOMAIN-CONTAINING PROTEIN"/>
    <property type="match status" value="1"/>
</dbReference>
<organism evidence="3 4">
    <name type="scientific">Coilia grayii</name>
    <name type="common">Gray's grenadier anchovy</name>
    <dbReference type="NCBI Taxonomy" id="363190"/>
    <lineage>
        <taxon>Eukaryota</taxon>
        <taxon>Metazoa</taxon>
        <taxon>Chordata</taxon>
        <taxon>Craniata</taxon>
        <taxon>Vertebrata</taxon>
        <taxon>Euteleostomi</taxon>
        <taxon>Actinopterygii</taxon>
        <taxon>Neopterygii</taxon>
        <taxon>Teleostei</taxon>
        <taxon>Clupei</taxon>
        <taxon>Clupeiformes</taxon>
        <taxon>Clupeoidei</taxon>
        <taxon>Engraulidae</taxon>
        <taxon>Coilinae</taxon>
        <taxon>Coilia</taxon>
    </lineage>
</organism>
<dbReference type="Proteomes" id="UP001591681">
    <property type="component" value="Unassembled WGS sequence"/>
</dbReference>
<dbReference type="FunFam" id="3.30.420.10:FF:000032">
    <property type="entry name" value="Retrovirus-related Pol polyprotein from transposon 297-like Protein"/>
    <property type="match status" value="1"/>
</dbReference>
<dbReference type="InterPro" id="IPR001584">
    <property type="entry name" value="Integrase_cat-core"/>
</dbReference>
<evidence type="ECO:0000259" key="2">
    <source>
        <dbReference type="PROSITE" id="PS50994"/>
    </source>
</evidence>
<dbReference type="InterPro" id="IPR050951">
    <property type="entry name" value="Retrovirus_Pol_polyprotein"/>
</dbReference>
<reference evidence="3 4" key="1">
    <citation type="submission" date="2024-09" db="EMBL/GenBank/DDBJ databases">
        <title>A chromosome-level genome assembly of Gray's grenadier anchovy, Coilia grayii.</title>
        <authorList>
            <person name="Fu Z."/>
        </authorList>
    </citation>
    <scope>NUCLEOTIDE SEQUENCE [LARGE SCALE GENOMIC DNA]</scope>
    <source>
        <strain evidence="3">G4</strain>
        <tissue evidence="3">Muscle</tissue>
    </source>
</reference>